<keyword evidence="1" id="KW-0472">Membrane</keyword>
<feature type="transmembrane region" description="Helical" evidence="1">
    <location>
        <begin position="64"/>
        <end position="88"/>
    </location>
</feature>
<evidence type="ECO:0000256" key="1">
    <source>
        <dbReference type="SAM" id="Phobius"/>
    </source>
</evidence>
<dbReference type="RefSeq" id="WP_071016847.1">
    <property type="nucleotide sequence ID" value="NZ_CP017755.1"/>
</dbReference>
<proteinExistence type="predicted"/>
<feature type="transmembrane region" description="Helical" evidence="1">
    <location>
        <begin position="290"/>
        <end position="310"/>
    </location>
</feature>
<evidence type="ECO:0000313" key="3">
    <source>
        <dbReference type="Proteomes" id="UP000177515"/>
    </source>
</evidence>
<protein>
    <recommendedName>
        <fullName evidence="4">DUF1275 domain-containing protein</fullName>
    </recommendedName>
</protein>
<gene>
    <name evidence="2" type="ORF">BKK80_22715</name>
</gene>
<feature type="transmembrane region" description="Helical" evidence="1">
    <location>
        <begin position="196"/>
        <end position="215"/>
    </location>
</feature>
<feature type="transmembrane region" description="Helical" evidence="1">
    <location>
        <begin position="21"/>
        <end position="44"/>
    </location>
</feature>
<feature type="transmembrane region" description="Helical" evidence="1">
    <location>
        <begin position="127"/>
        <end position="147"/>
    </location>
</feature>
<name>A0ABM6FAI3_9BURK</name>
<dbReference type="PANTHER" id="PTHR37314:SF4">
    <property type="entry name" value="UPF0700 TRANSMEMBRANE PROTEIN YOAK"/>
    <property type="match status" value="1"/>
</dbReference>
<evidence type="ECO:0008006" key="4">
    <source>
        <dbReference type="Google" id="ProtNLM"/>
    </source>
</evidence>
<evidence type="ECO:0000313" key="2">
    <source>
        <dbReference type="EMBL" id="AOZ08731.1"/>
    </source>
</evidence>
<feature type="transmembrane region" description="Helical" evidence="1">
    <location>
        <begin position="221"/>
        <end position="241"/>
    </location>
</feature>
<reference evidence="2 3" key="1">
    <citation type="submission" date="2016-10" db="EMBL/GenBank/DDBJ databases">
        <title>Complete genome sequences of three Cupriavidus strains isolated from various Malaysian environments.</title>
        <authorList>
            <person name="Abdullah A.A.-A."/>
            <person name="Shafie N.A.H."/>
            <person name="Lau N.S."/>
        </authorList>
    </citation>
    <scope>NUCLEOTIDE SEQUENCE [LARGE SCALE GENOMIC DNA]</scope>
    <source>
        <strain evidence="2 3">USMAA1020</strain>
    </source>
</reference>
<organism evidence="2 3">
    <name type="scientific">Cupriavidus malaysiensis</name>
    <dbReference type="NCBI Taxonomy" id="367825"/>
    <lineage>
        <taxon>Bacteria</taxon>
        <taxon>Pseudomonadati</taxon>
        <taxon>Pseudomonadota</taxon>
        <taxon>Betaproteobacteria</taxon>
        <taxon>Burkholderiales</taxon>
        <taxon>Burkholderiaceae</taxon>
        <taxon>Cupriavidus</taxon>
    </lineage>
</organism>
<dbReference type="Pfam" id="PF06912">
    <property type="entry name" value="DUF1275"/>
    <property type="match status" value="1"/>
</dbReference>
<keyword evidence="1" id="KW-0812">Transmembrane</keyword>
<accession>A0ABM6FAI3</accession>
<feature type="transmembrane region" description="Helical" evidence="1">
    <location>
        <begin position="353"/>
        <end position="376"/>
    </location>
</feature>
<dbReference type="InterPro" id="IPR010699">
    <property type="entry name" value="DUF1275"/>
</dbReference>
<feature type="transmembrane region" description="Helical" evidence="1">
    <location>
        <begin position="100"/>
        <end position="121"/>
    </location>
</feature>
<keyword evidence="3" id="KW-1185">Reference proteome</keyword>
<keyword evidence="1" id="KW-1133">Transmembrane helix</keyword>
<sequence length="384" mass="40891">MPITYLRQLSGRERSPEANRRLACFLAFVAGAANAGGFLAVHQYTSHMSGIISAMADSLALGSIGLLLDGLGALLSFMAGAACSAVLIHWGRREHLHSEYALPLLLEAFLLLVFGLLGGNLERLEWLFVPATVMVLCFIMGLQNAMVTKVSKAEIRTTHVTGMITDIGIELGKLFYWNLGLADDAGPAVRADRRKLRVLGTLVGLFFLGGVSGALGFHRFGFIATLPLAGLLLILAAVPVFDDVRLRVWRRDLPARLQARLKRWAAAAGADVHALWLAARDPGTPRPVRWLARAVSGYALSPLGVVPAAVPVLGPLHGLVLVPLAILAVRRLVPAAVLEAQRRAADAAGPAPVCWPAALLVLGLWGLGVVALVRWLTPAAASLR</sequence>
<dbReference type="EMBL" id="CP017755">
    <property type="protein sequence ID" value="AOZ08731.1"/>
    <property type="molecule type" value="Genomic_DNA"/>
</dbReference>
<dbReference type="Proteomes" id="UP000177515">
    <property type="component" value="Chromosome 2"/>
</dbReference>
<dbReference type="PANTHER" id="PTHR37314">
    <property type="entry name" value="SLR0142 PROTEIN"/>
    <property type="match status" value="1"/>
</dbReference>